<accession>A0A9Q1CL60</accession>
<dbReference type="OrthoDB" id="3200163at2759"/>
<dbReference type="GO" id="GO:0016787">
    <property type="term" value="F:hydrolase activity"/>
    <property type="evidence" value="ECO:0007669"/>
    <property type="project" value="UniProtKB-KW"/>
</dbReference>
<dbReference type="Proteomes" id="UP001152320">
    <property type="component" value="Chromosome 2"/>
</dbReference>
<comment type="similarity">
    <text evidence="1 3">Belongs to the type-B carboxylesterase/lipase family.</text>
</comment>
<feature type="chain" id="PRO_5040544618" description="Carboxylic ester hydrolase" evidence="3">
    <location>
        <begin position="28"/>
        <end position="571"/>
    </location>
</feature>
<dbReference type="EC" id="3.1.1.-" evidence="3"/>
<dbReference type="EMBL" id="JAIZAY010000002">
    <property type="protein sequence ID" value="KAJ8047392.1"/>
    <property type="molecule type" value="Genomic_DNA"/>
</dbReference>
<evidence type="ECO:0000313" key="5">
    <source>
        <dbReference type="EMBL" id="KAJ8047392.1"/>
    </source>
</evidence>
<dbReference type="PANTHER" id="PTHR43903">
    <property type="entry name" value="NEUROLIGIN"/>
    <property type="match status" value="1"/>
</dbReference>
<evidence type="ECO:0000256" key="1">
    <source>
        <dbReference type="ARBA" id="ARBA00005964"/>
    </source>
</evidence>
<evidence type="ECO:0000256" key="3">
    <source>
        <dbReference type="RuleBase" id="RU361235"/>
    </source>
</evidence>
<dbReference type="InterPro" id="IPR002018">
    <property type="entry name" value="CarbesteraseB"/>
</dbReference>
<gene>
    <name evidence="5" type="ORF">HOLleu_06380</name>
</gene>
<dbReference type="AlphaFoldDB" id="A0A9Q1CL60"/>
<keyword evidence="6" id="KW-1185">Reference proteome</keyword>
<name>A0A9Q1CL60_HOLLE</name>
<evidence type="ECO:0000313" key="6">
    <source>
        <dbReference type="Proteomes" id="UP001152320"/>
    </source>
</evidence>
<keyword evidence="3" id="KW-0732">Signal</keyword>
<reference evidence="5" key="1">
    <citation type="submission" date="2021-10" db="EMBL/GenBank/DDBJ databases">
        <title>Tropical sea cucumber genome reveals ecological adaptation and Cuvierian tubules defense mechanism.</title>
        <authorList>
            <person name="Chen T."/>
        </authorList>
    </citation>
    <scope>NUCLEOTIDE SEQUENCE</scope>
    <source>
        <strain evidence="5">Nanhai2018</strain>
        <tissue evidence="5">Muscle</tissue>
    </source>
</reference>
<dbReference type="Gene3D" id="3.40.50.1820">
    <property type="entry name" value="alpha/beta hydrolase"/>
    <property type="match status" value="1"/>
</dbReference>
<dbReference type="InterPro" id="IPR029058">
    <property type="entry name" value="AB_hydrolase_fold"/>
</dbReference>
<evidence type="ECO:0000256" key="2">
    <source>
        <dbReference type="ARBA" id="ARBA00022801"/>
    </source>
</evidence>
<comment type="caution">
    <text evidence="5">The sequence shown here is derived from an EMBL/GenBank/DDBJ whole genome shotgun (WGS) entry which is preliminary data.</text>
</comment>
<sequence length="571" mass="62843">MMNLPRIWVIWSSIVLICILSCNGGMASDPVVTIGQTNIRGRVSVTKAARRRVYAFRSIYYAEPPVGNKRFAAPSPLSLPPGDYDATDYGPLCPQDVNLLSLAFSGYPIPSREPSEDCLHLNIYTPTLDTNSRLAVMVWIHGGAFGNGGNALYDGSALAESQNVVVVNINYRLGPLGFLSLQNKDAKGNYGLLDQQLALKWVQNNIIYFGGDPDKVTIFGESAGGMSTSVHLIAPSNKKLFKRVITQSGPATSSLMLVEEPAKWANYVAQEVGCTAKSSEAVMSCLRSKSADELVHVKIPETPDKPLLPFGPVIDGEFIREDPMILYQSGFFGVKADVLIGFNDNEGGYSIPATRGPSGLDLDNFSVDVFRMMLKTEFSKVVPGDTSELISHVEALYAGEDGITDETAFQKFGHIVGDGLVVAPSLAIAEYTSESGYYTFVYEYQHRPSYYKGPDFIGADHGVEEPLVLGFPFLEGDIQDTMEFTEEEESLSDIMMTYWGNFAKFGDPNGDKAELPYWPPYRHTDKIYMQLKPVPEIAGNLKPNIVMFWNRLFSSAKLMKTGRHGRAMDEL</sequence>
<keyword evidence="2 3" id="KW-0378">Hydrolase</keyword>
<proteinExistence type="inferred from homology"/>
<evidence type="ECO:0000259" key="4">
    <source>
        <dbReference type="Pfam" id="PF00135"/>
    </source>
</evidence>
<dbReference type="PROSITE" id="PS00122">
    <property type="entry name" value="CARBOXYLESTERASE_B_1"/>
    <property type="match status" value="1"/>
</dbReference>
<dbReference type="InterPro" id="IPR019826">
    <property type="entry name" value="Carboxylesterase_B_AS"/>
</dbReference>
<feature type="signal peptide" evidence="3">
    <location>
        <begin position="1"/>
        <end position="27"/>
    </location>
</feature>
<dbReference type="FunFam" id="3.40.50.1820:FF:000128">
    <property type="entry name" value="Carboxylic ester hydrolase"/>
    <property type="match status" value="1"/>
</dbReference>
<dbReference type="Pfam" id="PF00135">
    <property type="entry name" value="COesterase"/>
    <property type="match status" value="1"/>
</dbReference>
<feature type="domain" description="Carboxylesterase type B" evidence="4">
    <location>
        <begin position="29"/>
        <end position="549"/>
    </location>
</feature>
<protein>
    <recommendedName>
        <fullName evidence="3">Carboxylic ester hydrolase</fullName>
        <ecNumber evidence="3">3.1.1.-</ecNumber>
    </recommendedName>
</protein>
<dbReference type="InterPro" id="IPR051093">
    <property type="entry name" value="Neuroligin/BSAL"/>
</dbReference>
<organism evidence="5 6">
    <name type="scientific">Holothuria leucospilota</name>
    <name type="common">Black long sea cucumber</name>
    <name type="synonym">Mertensiothuria leucospilota</name>
    <dbReference type="NCBI Taxonomy" id="206669"/>
    <lineage>
        <taxon>Eukaryota</taxon>
        <taxon>Metazoa</taxon>
        <taxon>Echinodermata</taxon>
        <taxon>Eleutherozoa</taxon>
        <taxon>Echinozoa</taxon>
        <taxon>Holothuroidea</taxon>
        <taxon>Aspidochirotacea</taxon>
        <taxon>Aspidochirotida</taxon>
        <taxon>Holothuriidae</taxon>
        <taxon>Holothuria</taxon>
    </lineage>
</organism>
<dbReference type="SUPFAM" id="SSF53474">
    <property type="entry name" value="alpha/beta-Hydrolases"/>
    <property type="match status" value="1"/>
</dbReference>